<evidence type="ECO:0000313" key="2">
    <source>
        <dbReference type="Proteomes" id="UP000318102"/>
    </source>
</evidence>
<dbReference type="RefSeq" id="WP_144989116.1">
    <property type="nucleotide sequence ID" value="NZ_VNJK01000001.1"/>
</dbReference>
<dbReference type="EMBL" id="VNJK01000001">
    <property type="protein sequence ID" value="TVX93031.1"/>
    <property type="molecule type" value="Genomic_DNA"/>
</dbReference>
<name>A0A559IZH7_9BACL</name>
<organism evidence="1 2">
    <name type="scientific">Paenibacillus agilis</name>
    <dbReference type="NCBI Taxonomy" id="3020863"/>
    <lineage>
        <taxon>Bacteria</taxon>
        <taxon>Bacillati</taxon>
        <taxon>Bacillota</taxon>
        <taxon>Bacilli</taxon>
        <taxon>Bacillales</taxon>
        <taxon>Paenibacillaceae</taxon>
        <taxon>Paenibacillus</taxon>
    </lineage>
</organism>
<proteinExistence type="predicted"/>
<dbReference type="Proteomes" id="UP000318102">
    <property type="component" value="Unassembled WGS sequence"/>
</dbReference>
<reference evidence="1 2" key="1">
    <citation type="submission" date="2019-07" db="EMBL/GenBank/DDBJ databases">
        <authorList>
            <person name="Kim J."/>
        </authorList>
    </citation>
    <scope>NUCLEOTIDE SEQUENCE [LARGE SCALE GENOMIC DNA]</scope>
    <source>
        <strain evidence="1 2">N4</strain>
    </source>
</reference>
<comment type="caution">
    <text evidence="1">The sequence shown here is derived from an EMBL/GenBank/DDBJ whole genome shotgun (WGS) entry which is preliminary data.</text>
</comment>
<accession>A0A559IZH7</accession>
<evidence type="ECO:0000313" key="1">
    <source>
        <dbReference type="EMBL" id="TVX93031.1"/>
    </source>
</evidence>
<dbReference type="AlphaFoldDB" id="A0A559IZH7"/>
<dbReference type="OrthoDB" id="2646975at2"/>
<keyword evidence="2" id="KW-1185">Reference proteome</keyword>
<sequence length="162" mass="18860">MAMVWGQGELFAVANKEEIARTKFLLEKYIDMVSLIQDFEIYEKELQQVGIDGEVARRIDQEDLYADKSSNAVLLMEKQRWVYKEYVFYTMTLKRAIGIIRTPEARKAIEFRYIHGLSRGEAISKIKSDGYSDSTVDRRVEKGIEAIANTLKTWGFFERENV</sequence>
<protein>
    <submittedName>
        <fullName evidence="1">Uncharacterized protein</fullName>
    </submittedName>
</protein>
<gene>
    <name evidence="1" type="ORF">FPZ44_08150</name>
</gene>